<organism evidence="3 4">
    <name type="scientific">Helianthus annuus</name>
    <name type="common">Common sunflower</name>
    <dbReference type="NCBI Taxonomy" id="4232"/>
    <lineage>
        <taxon>Eukaryota</taxon>
        <taxon>Viridiplantae</taxon>
        <taxon>Streptophyta</taxon>
        <taxon>Embryophyta</taxon>
        <taxon>Tracheophyta</taxon>
        <taxon>Spermatophyta</taxon>
        <taxon>Magnoliopsida</taxon>
        <taxon>eudicotyledons</taxon>
        <taxon>Gunneridae</taxon>
        <taxon>Pentapetalae</taxon>
        <taxon>asterids</taxon>
        <taxon>campanulids</taxon>
        <taxon>Asterales</taxon>
        <taxon>Asteraceae</taxon>
        <taxon>Asteroideae</taxon>
        <taxon>Heliantheae alliance</taxon>
        <taxon>Heliantheae</taxon>
        <taxon>Helianthus</taxon>
    </lineage>
</organism>
<reference evidence="2" key="3">
    <citation type="submission" date="2020-06" db="EMBL/GenBank/DDBJ databases">
        <title>Helianthus annuus Genome sequencing and assembly Release 2.</title>
        <authorList>
            <person name="Gouzy J."/>
            <person name="Langlade N."/>
            <person name="Munos S."/>
        </authorList>
    </citation>
    <scope>NUCLEOTIDE SEQUENCE</scope>
    <source>
        <tissue evidence="2">Leaves</tissue>
    </source>
</reference>
<protein>
    <submittedName>
        <fullName evidence="3">Uncharacterized protein</fullName>
    </submittedName>
</protein>
<dbReference type="EMBL" id="MNCJ02000326">
    <property type="protein sequence ID" value="KAF5782700.1"/>
    <property type="molecule type" value="Genomic_DNA"/>
</dbReference>
<dbReference type="AlphaFoldDB" id="A0A251TAZ7"/>
<dbReference type="STRING" id="4232.A0A251TAZ7"/>
<dbReference type="InParanoid" id="A0A251TAZ7"/>
<gene>
    <name evidence="3" type="ORF">HannXRQ_Chr11g0340231</name>
    <name evidence="2" type="ORF">HanXRQr2_Chr11g0499061</name>
</gene>
<dbReference type="EMBL" id="CM007900">
    <property type="protein sequence ID" value="OTG08310.1"/>
    <property type="molecule type" value="Genomic_DNA"/>
</dbReference>
<accession>A0A251TAZ7</accession>
<evidence type="ECO:0000313" key="4">
    <source>
        <dbReference type="Proteomes" id="UP000215914"/>
    </source>
</evidence>
<dbReference type="OMA" id="IACYPRS"/>
<reference evidence="2 4" key="1">
    <citation type="journal article" date="2017" name="Nature">
        <title>The sunflower genome provides insights into oil metabolism, flowering and Asterid evolution.</title>
        <authorList>
            <person name="Badouin H."/>
            <person name="Gouzy J."/>
            <person name="Grassa C.J."/>
            <person name="Murat F."/>
            <person name="Staton S.E."/>
            <person name="Cottret L."/>
            <person name="Lelandais-Briere C."/>
            <person name="Owens G.L."/>
            <person name="Carrere S."/>
            <person name="Mayjonade B."/>
            <person name="Legrand L."/>
            <person name="Gill N."/>
            <person name="Kane N.C."/>
            <person name="Bowers J.E."/>
            <person name="Hubner S."/>
            <person name="Bellec A."/>
            <person name="Berard A."/>
            <person name="Berges H."/>
            <person name="Blanchet N."/>
            <person name="Boniface M.C."/>
            <person name="Brunel D."/>
            <person name="Catrice O."/>
            <person name="Chaidir N."/>
            <person name="Claudel C."/>
            <person name="Donnadieu C."/>
            <person name="Faraut T."/>
            <person name="Fievet G."/>
            <person name="Helmstetter N."/>
            <person name="King M."/>
            <person name="Knapp S.J."/>
            <person name="Lai Z."/>
            <person name="Le Paslier M.C."/>
            <person name="Lippi Y."/>
            <person name="Lorenzon L."/>
            <person name="Mandel J.R."/>
            <person name="Marage G."/>
            <person name="Marchand G."/>
            <person name="Marquand E."/>
            <person name="Bret-Mestries E."/>
            <person name="Morien E."/>
            <person name="Nambeesan S."/>
            <person name="Nguyen T."/>
            <person name="Pegot-Espagnet P."/>
            <person name="Pouilly N."/>
            <person name="Raftis F."/>
            <person name="Sallet E."/>
            <person name="Schiex T."/>
            <person name="Thomas J."/>
            <person name="Vandecasteele C."/>
            <person name="Vares D."/>
            <person name="Vear F."/>
            <person name="Vautrin S."/>
            <person name="Crespi M."/>
            <person name="Mangin B."/>
            <person name="Burke J.M."/>
            <person name="Salse J."/>
            <person name="Munos S."/>
            <person name="Vincourt P."/>
            <person name="Rieseberg L.H."/>
            <person name="Langlade N.B."/>
        </authorList>
    </citation>
    <scope>NUCLEOTIDE SEQUENCE [LARGE SCALE GENOMIC DNA]</scope>
    <source>
        <strain evidence="4">cv. SF193</strain>
        <tissue evidence="2">Leaves</tissue>
    </source>
</reference>
<feature type="transmembrane region" description="Helical" evidence="1">
    <location>
        <begin position="87"/>
        <end position="104"/>
    </location>
</feature>
<proteinExistence type="predicted"/>
<evidence type="ECO:0000313" key="2">
    <source>
        <dbReference type="EMBL" id="KAF5782700.1"/>
    </source>
</evidence>
<dbReference type="Gramene" id="mRNA:HanXRQr2_Chr11g0499061">
    <property type="protein sequence ID" value="CDS:HanXRQr2_Chr11g0499061.1"/>
    <property type="gene ID" value="HanXRQr2_Chr11g0499061"/>
</dbReference>
<reference evidence="3" key="2">
    <citation type="submission" date="2017-02" db="EMBL/GenBank/DDBJ databases">
        <title>Sunflower complete genome.</title>
        <authorList>
            <person name="Langlade N."/>
            <person name="Munos S."/>
        </authorList>
    </citation>
    <scope>NUCLEOTIDE SEQUENCE [LARGE SCALE GENOMIC DNA]</scope>
    <source>
        <tissue evidence="3">Leaves</tissue>
    </source>
</reference>
<evidence type="ECO:0000313" key="3">
    <source>
        <dbReference type="EMBL" id="OTG08310.1"/>
    </source>
</evidence>
<evidence type="ECO:0000256" key="1">
    <source>
        <dbReference type="SAM" id="Phobius"/>
    </source>
</evidence>
<sequence>MAYIDYGGPPEDIIKLVETWLKQRNLKGMLESFSVYFSEINVNSKLCATLSSSSDDEMLNSPMSVKSGRFSRSSSFSARITRMAKAIVCYPGTLLVAVLIQAIAHRVSYV</sequence>
<keyword evidence="1" id="KW-1133">Transmembrane helix</keyword>
<keyword evidence="1" id="KW-0812">Transmembrane</keyword>
<dbReference type="Proteomes" id="UP000215914">
    <property type="component" value="Chromosome 11"/>
</dbReference>
<keyword evidence="1" id="KW-0472">Membrane</keyword>
<keyword evidence="4" id="KW-1185">Reference proteome</keyword>
<name>A0A251TAZ7_HELAN</name>